<evidence type="ECO:0000259" key="2">
    <source>
        <dbReference type="Pfam" id="PF00857"/>
    </source>
</evidence>
<protein>
    <submittedName>
        <fullName evidence="3">Isochorismatase</fullName>
    </submittedName>
</protein>
<dbReference type="PANTHER" id="PTHR43540">
    <property type="entry name" value="PEROXYUREIDOACRYLATE/UREIDOACRYLATE AMIDOHYDROLASE-RELATED"/>
    <property type="match status" value="1"/>
</dbReference>
<dbReference type="InterPro" id="IPR000868">
    <property type="entry name" value="Isochorismatase-like_dom"/>
</dbReference>
<sequence>MSNRAILVIDLQNEYWPSGNFSLEGIEAAAANAARVISHARAKGDLVVNIRHEMPDGPLFVPGSDGAKINDAVCPAPGEPVITKNFPNSFRETGLHGLLKDKSIEEVIVVGAMSHMCVDATVRAANDLGYKTTTIHDACATRDLDFDGVTATAAQVHATLMSALAFSYGEVISTDGLLAR</sequence>
<dbReference type="OrthoDB" id="9794942at2"/>
<evidence type="ECO:0000313" key="4">
    <source>
        <dbReference type="Proteomes" id="UP000035017"/>
    </source>
</evidence>
<dbReference type="Pfam" id="PF00857">
    <property type="entry name" value="Isochorismatase"/>
    <property type="match status" value="1"/>
</dbReference>
<organism evidence="3 4">
    <name type="scientific">Agrobacterium tumefaciens</name>
    <dbReference type="NCBI Taxonomy" id="358"/>
    <lineage>
        <taxon>Bacteria</taxon>
        <taxon>Pseudomonadati</taxon>
        <taxon>Pseudomonadota</taxon>
        <taxon>Alphaproteobacteria</taxon>
        <taxon>Hyphomicrobiales</taxon>
        <taxon>Rhizobiaceae</taxon>
        <taxon>Rhizobium/Agrobacterium group</taxon>
        <taxon>Agrobacterium</taxon>
        <taxon>Agrobacterium tumefaciens complex</taxon>
    </lineage>
</organism>
<proteinExistence type="predicted"/>
<dbReference type="EMBL" id="JXQV01000002">
    <property type="protein sequence ID" value="KIQ05645.1"/>
    <property type="molecule type" value="Genomic_DNA"/>
</dbReference>
<feature type="domain" description="Isochorismatase-like" evidence="2">
    <location>
        <begin position="5"/>
        <end position="146"/>
    </location>
</feature>
<dbReference type="CDD" id="cd01014">
    <property type="entry name" value="nicotinamidase_related"/>
    <property type="match status" value="1"/>
</dbReference>
<dbReference type="Gene3D" id="3.40.50.850">
    <property type="entry name" value="Isochorismatase-like"/>
    <property type="match status" value="1"/>
</dbReference>
<dbReference type="SUPFAM" id="SSF52499">
    <property type="entry name" value="Isochorismatase-like hydrolases"/>
    <property type="match status" value="1"/>
</dbReference>
<reference evidence="3 4" key="1">
    <citation type="submission" date="2014-12" db="EMBL/GenBank/DDBJ databases">
        <title>16Stimator: statistical estimation of ribosomal gene copy numbers from draft genome assemblies.</title>
        <authorList>
            <person name="Perisin M.A."/>
            <person name="Vetter M."/>
            <person name="Gilbert J.A."/>
            <person name="Bergelson J."/>
        </authorList>
    </citation>
    <scope>NUCLEOTIDE SEQUENCE [LARGE SCALE GENOMIC DNA]</scope>
    <source>
        <strain evidence="3 4">MEJ076</strain>
    </source>
</reference>
<dbReference type="InterPro" id="IPR036380">
    <property type="entry name" value="Isochorismatase-like_sf"/>
</dbReference>
<dbReference type="PANTHER" id="PTHR43540:SF1">
    <property type="entry name" value="ISOCHORISMATASE HYDROLASE"/>
    <property type="match status" value="1"/>
</dbReference>
<comment type="caution">
    <text evidence="3">The sequence shown here is derived from an EMBL/GenBank/DDBJ whole genome shotgun (WGS) entry which is preliminary data.</text>
</comment>
<dbReference type="GO" id="GO:0016787">
    <property type="term" value="F:hydrolase activity"/>
    <property type="evidence" value="ECO:0007669"/>
    <property type="project" value="UniProtKB-KW"/>
</dbReference>
<keyword evidence="1" id="KW-0378">Hydrolase</keyword>
<dbReference type="Proteomes" id="UP000035017">
    <property type="component" value="Unassembled WGS sequence"/>
</dbReference>
<accession>A0A0D0L740</accession>
<dbReference type="AlphaFoldDB" id="A0A0D0L740"/>
<dbReference type="InterPro" id="IPR050272">
    <property type="entry name" value="Isochorismatase-like_hydrls"/>
</dbReference>
<evidence type="ECO:0000313" key="3">
    <source>
        <dbReference type="EMBL" id="KIQ05645.1"/>
    </source>
</evidence>
<gene>
    <name evidence="3" type="ORF">RU07_01800</name>
</gene>
<evidence type="ECO:0000256" key="1">
    <source>
        <dbReference type="ARBA" id="ARBA00022801"/>
    </source>
</evidence>
<name>A0A0D0L740_AGRTU</name>